<feature type="compositionally biased region" description="Low complexity" evidence="1">
    <location>
        <begin position="203"/>
        <end position="262"/>
    </location>
</feature>
<organism evidence="3 4">
    <name type="scientific">Chlamydomonas reinhardtii</name>
    <name type="common">Chlamydomonas smithii</name>
    <dbReference type="NCBI Taxonomy" id="3055"/>
    <lineage>
        <taxon>Eukaryota</taxon>
        <taxon>Viridiplantae</taxon>
        <taxon>Chlorophyta</taxon>
        <taxon>core chlorophytes</taxon>
        <taxon>Chlorophyceae</taxon>
        <taxon>CS clade</taxon>
        <taxon>Chlamydomonadales</taxon>
        <taxon>Chlamydomonadaceae</taxon>
        <taxon>Chlamydomonas</taxon>
    </lineage>
</organism>
<dbReference type="InterPro" id="IPR012171">
    <property type="entry name" value="Fatty_acid_desaturase"/>
</dbReference>
<dbReference type="SMR" id="A0A2K3DQ46"/>
<feature type="region of interest" description="Disordered" evidence="1">
    <location>
        <begin position="655"/>
        <end position="682"/>
    </location>
</feature>
<feature type="transmembrane region" description="Helical" evidence="2">
    <location>
        <begin position="339"/>
        <end position="360"/>
    </location>
</feature>
<dbReference type="PANTHER" id="PTHR32100">
    <property type="entry name" value="OMEGA-6 FATTY ACID DESATURASE, CHLOROPLASTIC"/>
    <property type="match status" value="1"/>
</dbReference>
<evidence type="ECO:0007829" key="7">
    <source>
        <dbReference type="PDB" id="8XQX"/>
    </source>
</evidence>
<dbReference type="GeneID" id="5721054"/>
<feature type="compositionally biased region" description="Low complexity" evidence="1">
    <location>
        <begin position="182"/>
        <end position="195"/>
    </location>
</feature>
<keyword evidence="2" id="KW-1133">Transmembrane helix</keyword>
<gene>
    <name evidence="3" type="ORF">CHLRE_06g288650v5</name>
</gene>
<evidence type="ECO:0008006" key="8">
    <source>
        <dbReference type="Google" id="ProtNLM"/>
    </source>
</evidence>
<dbReference type="EMBL" id="CM008967">
    <property type="protein sequence ID" value="PNW82666.1"/>
    <property type="molecule type" value="Genomic_DNA"/>
</dbReference>
<dbReference type="PDB" id="8XQX">
    <property type="method" value="EM"/>
    <property type="resolution" value="2.80 A"/>
    <property type="chains" value="M=1-682"/>
</dbReference>
<evidence type="ECO:0000313" key="4">
    <source>
        <dbReference type="Proteomes" id="UP000006906"/>
    </source>
</evidence>
<feature type="transmembrane region" description="Helical" evidence="2">
    <location>
        <begin position="474"/>
        <end position="497"/>
    </location>
</feature>
<feature type="compositionally biased region" description="Low complexity" evidence="1">
    <location>
        <begin position="655"/>
        <end position="666"/>
    </location>
</feature>
<dbReference type="Gramene" id="PNW82666">
    <property type="protein sequence ID" value="PNW82666"/>
    <property type="gene ID" value="CHLRE_06g288650v5"/>
</dbReference>
<dbReference type="PDB" id="8XKS">
    <property type="method" value="EM"/>
    <property type="resolution" value="3.20 A"/>
    <property type="chains" value="K=1-682"/>
</dbReference>
<evidence type="ECO:0000313" key="3">
    <source>
        <dbReference type="EMBL" id="PNW82666.1"/>
    </source>
</evidence>
<feature type="region of interest" description="Disordered" evidence="1">
    <location>
        <begin position="103"/>
        <end position="263"/>
    </location>
</feature>
<keyword evidence="4" id="KW-1185">Reference proteome</keyword>
<sequence length="682" mass="70272">MNTTRQMAASTSCSSFTSLVAPGTRLRTTVRAPAMQLRNGQRESGAAGTAASASSSSCWRLAATALGQAQLHSGARVSCMGGVIRSPAVLLRAGVPTRLPQSAHASPLAAVQPVTSTSGSVGELGAASRRTSSGAACSSSSSGSRSAVCTSGPVRGLGRPLPSAGLRRRRGASPIAAVGTPAVGSGSGVADSGANGSTGSGNGADAAAAATAAAAPSNHHPPGSSNGDNGSSAAASASTSSATAASASDPAPEPEPAAASTSLDGLPETQKYVYADEWGFSRVGADFPPGSHPSLFSQLLPQALFAFDARAAVAAVAVPLAAMAAGYGWLWYMHSIAPVWQQALCAALIGTGYAGLFKVAHECAMMRFIPQMPGLQAALGTLLMAPALYSLPSWRLHHLHHLLHTNMLWQDVWGWHPLTKVELADEMVRSGGSGGAAMAAARLVLTTPIKLFASVGHWLRSWDGLDLRHFHPASYVEVLSGWAAPLAFAGLVLPAVVSAGGLSGFVSCYLAPWLVFHFWLSVLSLTAHTAPHIPWRAEGDGWDAGRAAVAGTVTLRLPRPLEVLLNNANYMLPQAVAPGLPMWSAPAAYAVLAARLGPYLTEASMSLKLLTNHVTRWQIYDEEAHTYRPMEEVVDEIEADLQQLAAAAQQAQQQLAAQDQEARAQQVEGREEGSGGGVPAVA</sequence>
<feature type="compositionally biased region" description="Low complexity" evidence="1">
    <location>
        <begin position="125"/>
        <end position="152"/>
    </location>
</feature>
<reference evidence="6 7" key="2">
    <citation type="journal article" date="2024" name="Cell">
        <title>Conservation and specialization of the Ycf2-FtsHi chloroplast protein import motor in green algae.</title>
        <authorList>
            <person name="Liang K."/>
            <person name="Zhan X."/>
            <person name="Li Y."/>
            <person name="Yang Y."/>
            <person name="Xie Y."/>
            <person name="Jin Z."/>
            <person name="Xu X."/>
            <person name="Zhang W."/>
            <person name="Lu Y."/>
            <person name="Zhang S."/>
            <person name="Zou Y."/>
            <person name="Feng S."/>
            <person name="Wu J."/>
            <person name="Yan Z."/>
        </authorList>
    </citation>
    <scope>STRUCTURE BY ELECTRON MICROSCOPY (2.80 ANGSTROMS)</scope>
</reference>
<evidence type="ECO:0000256" key="2">
    <source>
        <dbReference type="SAM" id="Phobius"/>
    </source>
</evidence>
<evidence type="ECO:0007829" key="5">
    <source>
        <dbReference type="PDB" id="8XKS"/>
    </source>
</evidence>
<dbReference type="PDB" id="8XQW">
    <property type="method" value="EM"/>
    <property type="resolution" value="2.90 A"/>
    <property type="chains" value="M=1-682"/>
</dbReference>
<feature type="transmembrane region" description="Helical" evidence="2">
    <location>
        <begin position="509"/>
        <end position="527"/>
    </location>
</feature>
<dbReference type="RefSeq" id="XP_042924089.1">
    <property type="nucleotide sequence ID" value="XM_043063383.1"/>
</dbReference>
<accession>A0A2K3DQ46</accession>
<dbReference type="GO" id="GO:0016491">
    <property type="term" value="F:oxidoreductase activity"/>
    <property type="evidence" value="ECO:0000318"/>
    <property type="project" value="GO_Central"/>
</dbReference>
<protein>
    <recommendedName>
        <fullName evidence="8">Fatty acid desaturase domain-containing protein</fullName>
    </recommendedName>
</protein>
<feature type="transmembrane region" description="Helical" evidence="2">
    <location>
        <begin position="311"/>
        <end position="333"/>
    </location>
</feature>
<dbReference type="KEGG" id="cre:CHLRE_06g288650v5"/>
<proteinExistence type="evidence at protein level"/>
<dbReference type="AlphaFoldDB" id="A0A2K3DQ46"/>
<evidence type="ECO:0000256" key="1">
    <source>
        <dbReference type="SAM" id="MobiDB-lite"/>
    </source>
</evidence>
<dbReference type="EMDB" id="EMD-38424"/>
<reference evidence="5" key="3">
    <citation type="journal article" date="2024" name="Mol. Plant">
        <title>Architecture of the ATP-driven motor for protein import into chloroplasts.</title>
        <authorList>
            <person name="Wang N."/>
            <person name="Xing J."/>
            <person name="Su X."/>
            <person name="Pan J."/>
            <person name="Chen H."/>
            <person name="Shi L."/>
            <person name="Si L."/>
            <person name="Yang W."/>
            <person name="Li M."/>
        </authorList>
    </citation>
    <scope>STRUCTURE BY ELECTRON MICROSCOPY (3.20 ANGSTROMS)</scope>
</reference>
<dbReference type="EMDB" id="EMD-38590"/>
<dbReference type="OrthoDB" id="10260134at2759"/>
<name>A0A2K3DQ46_CHLRE</name>
<keyword evidence="2" id="KW-0472">Membrane</keyword>
<evidence type="ECO:0007829" key="6">
    <source>
        <dbReference type="PDB" id="8XQW"/>
    </source>
</evidence>
<dbReference type="InParanoid" id="A0A2K3DQ46"/>
<dbReference type="EMDB" id="EMD-38589"/>
<dbReference type="PaxDb" id="3055-EDP01638"/>
<keyword evidence="5 6" id="KW-0002">3D-structure</keyword>
<dbReference type="Proteomes" id="UP000006906">
    <property type="component" value="Chromosome 6"/>
</dbReference>
<keyword evidence="2" id="KW-0812">Transmembrane</keyword>
<reference evidence="3 4" key="1">
    <citation type="journal article" date="2007" name="Science">
        <title>The Chlamydomonas genome reveals the evolution of key animal and plant functions.</title>
        <authorList>
            <person name="Merchant S.S."/>
            <person name="Prochnik S.E."/>
            <person name="Vallon O."/>
            <person name="Harris E.H."/>
            <person name="Karpowicz S.J."/>
            <person name="Witman G.B."/>
            <person name="Terry A."/>
            <person name="Salamov A."/>
            <person name="Fritz-Laylin L.K."/>
            <person name="Marechal-Drouard L."/>
            <person name="Marshall W.F."/>
            <person name="Qu L.H."/>
            <person name="Nelson D.R."/>
            <person name="Sanderfoot A.A."/>
            <person name="Spalding M.H."/>
            <person name="Kapitonov V.V."/>
            <person name="Ren Q."/>
            <person name="Ferris P."/>
            <person name="Lindquist E."/>
            <person name="Shapiro H."/>
            <person name="Lucas S.M."/>
            <person name="Grimwood J."/>
            <person name="Schmutz J."/>
            <person name="Cardol P."/>
            <person name="Cerutti H."/>
            <person name="Chanfreau G."/>
            <person name="Chen C.L."/>
            <person name="Cognat V."/>
            <person name="Croft M.T."/>
            <person name="Dent R."/>
            <person name="Dutcher S."/>
            <person name="Fernandez E."/>
            <person name="Fukuzawa H."/>
            <person name="Gonzalez-Ballester D."/>
            <person name="Gonzalez-Halphen D."/>
            <person name="Hallmann A."/>
            <person name="Hanikenne M."/>
            <person name="Hippler M."/>
            <person name="Inwood W."/>
            <person name="Jabbari K."/>
            <person name="Kalanon M."/>
            <person name="Kuras R."/>
            <person name="Lefebvre P.A."/>
            <person name="Lemaire S.D."/>
            <person name="Lobanov A.V."/>
            <person name="Lohr M."/>
            <person name="Manuell A."/>
            <person name="Meier I."/>
            <person name="Mets L."/>
            <person name="Mittag M."/>
            <person name="Mittelmeier T."/>
            <person name="Moroney J.V."/>
            <person name="Moseley J."/>
            <person name="Napoli C."/>
            <person name="Nedelcu A.M."/>
            <person name="Niyogi K."/>
            <person name="Novoselov S.V."/>
            <person name="Paulsen I.T."/>
            <person name="Pazour G."/>
            <person name="Purton S."/>
            <person name="Ral J.P."/>
            <person name="Riano-Pachon D.M."/>
            <person name="Riekhof W."/>
            <person name="Rymarquis L."/>
            <person name="Schroda M."/>
            <person name="Stern D."/>
            <person name="Umen J."/>
            <person name="Willows R."/>
            <person name="Wilson N."/>
            <person name="Zimmer S.L."/>
            <person name="Allmer J."/>
            <person name="Balk J."/>
            <person name="Bisova K."/>
            <person name="Chen C.J."/>
            <person name="Elias M."/>
            <person name="Gendler K."/>
            <person name="Hauser C."/>
            <person name="Lamb M.R."/>
            <person name="Ledford H."/>
            <person name="Long J.C."/>
            <person name="Minagawa J."/>
            <person name="Page M.D."/>
            <person name="Pan J."/>
            <person name="Pootakham W."/>
            <person name="Roje S."/>
            <person name="Rose A."/>
            <person name="Stahlberg E."/>
            <person name="Terauchi A.M."/>
            <person name="Yang P."/>
            <person name="Ball S."/>
            <person name="Bowler C."/>
            <person name="Dieckmann C.L."/>
            <person name="Gladyshev V.N."/>
            <person name="Green P."/>
            <person name="Jorgensen R."/>
            <person name="Mayfield S."/>
            <person name="Mueller-Roeber B."/>
            <person name="Rajamani S."/>
            <person name="Sayre R.T."/>
            <person name="Brokstein P."/>
            <person name="Dubchak I."/>
            <person name="Goodstein D."/>
            <person name="Hornick L."/>
            <person name="Huang Y.W."/>
            <person name="Jhaveri J."/>
            <person name="Luo Y."/>
            <person name="Martinez D."/>
            <person name="Ngau W.C."/>
            <person name="Otillar B."/>
            <person name="Poliakov A."/>
            <person name="Porter A."/>
            <person name="Szajkowski L."/>
            <person name="Werner G."/>
            <person name="Zhou K."/>
            <person name="Grigoriev I.V."/>
            <person name="Rokhsar D.S."/>
            <person name="Grossman A.R."/>
        </authorList>
    </citation>
    <scope>NUCLEOTIDE SEQUENCE [LARGE SCALE GENOMIC DNA]</scope>
    <source>
        <strain evidence="4">CC-503</strain>
    </source>
</reference>
<dbReference type="ExpressionAtlas" id="A0A2K3DQ46">
    <property type="expression patterns" value="baseline"/>
</dbReference>